<feature type="region of interest" description="Disordered" evidence="1">
    <location>
        <begin position="60"/>
        <end position="99"/>
    </location>
</feature>
<organism evidence="2 3">
    <name type="scientific">Brassica cretica</name>
    <name type="common">Mustard</name>
    <dbReference type="NCBI Taxonomy" id="69181"/>
    <lineage>
        <taxon>Eukaryota</taxon>
        <taxon>Viridiplantae</taxon>
        <taxon>Streptophyta</taxon>
        <taxon>Embryophyta</taxon>
        <taxon>Tracheophyta</taxon>
        <taxon>Spermatophyta</taxon>
        <taxon>Magnoliopsida</taxon>
        <taxon>eudicotyledons</taxon>
        <taxon>Gunneridae</taxon>
        <taxon>Pentapetalae</taxon>
        <taxon>rosids</taxon>
        <taxon>malvids</taxon>
        <taxon>Brassicales</taxon>
        <taxon>Brassicaceae</taxon>
        <taxon>Brassiceae</taxon>
        <taxon>Brassica</taxon>
    </lineage>
</organism>
<feature type="compositionally biased region" description="Basic and acidic residues" evidence="1">
    <location>
        <begin position="80"/>
        <end position="89"/>
    </location>
</feature>
<accession>A0ABQ7DKJ2</accession>
<evidence type="ECO:0000313" key="2">
    <source>
        <dbReference type="EMBL" id="KAF3578169.1"/>
    </source>
</evidence>
<protein>
    <submittedName>
        <fullName evidence="2">Uncharacterized protein</fullName>
    </submittedName>
</protein>
<reference evidence="2 3" key="1">
    <citation type="journal article" date="2020" name="BMC Genomics">
        <title>Intraspecific diversification of the crop wild relative Brassica cretica Lam. using demographic model selection.</title>
        <authorList>
            <person name="Kioukis A."/>
            <person name="Michalopoulou V.A."/>
            <person name="Briers L."/>
            <person name="Pirintsos S."/>
            <person name="Studholme D.J."/>
            <person name="Pavlidis P."/>
            <person name="Sarris P.F."/>
        </authorList>
    </citation>
    <scope>NUCLEOTIDE SEQUENCE [LARGE SCALE GENOMIC DNA]</scope>
    <source>
        <strain evidence="3">cv. PFS-1207/04</strain>
    </source>
</reference>
<evidence type="ECO:0000313" key="3">
    <source>
        <dbReference type="Proteomes" id="UP000266723"/>
    </source>
</evidence>
<name>A0ABQ7DKJ2_BRACR</name>
<sequence>MLDEFWRIALLSIDVRFEHRSTDFNQNRSISFPEHRSMTPTESVSSCNVVRIMTHKEFAARHPHPPSPFHVNINRQTEPAIDRQRETTTDRQPLVPIDR</sequence>
<dbReference type="EMBL" id="QGKV02000649">
    <property type="protein sequence ID" value="KAF3578169.1"/>
    <property type="molecule type" value="Genomic_DNA"/>
</dbReference>
<keyword evidence="3" id="KW-1185">Reference proteome</keyword>
<proteinExistence type="predicted"/>
<evidence type="ECO:0000256" key="1">
    <source>
        <dbReference type="SAM" id="MobiDB-lite"/>
    </source>
</evidence>
<dbReference type="Proteomes" id="UP000266723">
    <property type="component" value="Unassembled WGS sequence"/>
</dbReference>
<gene>
    <name evidence="2" type="ORF">DY000_02030820</name>
</gene>
<comment type="caution">
    <text evidence="2">The sequence shown here is derived from an EMBL/GenBank/DDBJ whole genome shotgun (WGS) entry which is preliminary data.</text>
</comment>